<reference evidence="2" key="1">
    <citation type="submission" date="2021-01" db="EMBL/GenBank/DDBJ databases">
        <title>Microvirga sp.</title>
        <authorList>
            <person name="Kim M.K."/>
        </authorList>
    </citation>
    <scope>NUCLEOTIDE SEQUENCE</scope>
    <source>
        <strain evidence="2">5420S-16</strain>
    </source>
</reference>
<dbReference type="AlphaFoldDB" id="A0A937CZN0"/>
<evidence type="ECO:0000313" key="2">
    <source>
        <dbReference type="EMBL" id="MBL0406859.1"/>
    </source>
</evidence>
<gene>
    <name evidence="2" type="ORF">JKG68_23215</name>
</gene>
<name>A0A937CZN0_9HYPH</name>
<organism evidence="2 3">
    <name type="scientific">Microvirga aerilata</name>
    <dbReference type="NCBI Taxonomy" id="670292"/>
    <lineage>
        <taxon>Bacteria</taxon>
        <taxon>Pseudomonadati</taxon>
        <taxon>Pseudomonadota</taxon>
        <taxon>Alphaproteobacteria</taxon>
        <taxon>Hyphomicrobiales</taxon>
        <taxon>Methylobacteriaceae</taxon>
        <taxon>Microvirga</taxon>
    </lineage>
</organism>
<dbReference type="EMBL" id="JAEQMY010000053">
    <property type="protein sequence ID" value="MBL0406859.1"/>
    <property type="molecule type" value="Genomic_DNA"/>
</dbReference>
<dbReference type="RefSeq" id="WP_202063720.1">
    <property type="nucleotide sequence ID" value="NZ_JAEQMY010000053.1"/>
</dbReference>
<dbReference type="Proteomes" id="UP000605848">
    <property type="component" value="Unassembled WGS sequence"/>
</dbReference>
<feature type="chain" id="PRO_5037737741" evidence="1">
    <location>
        <begin position="22"/>
        <end position="76"/>
    </location>
</feature>
<keyword evidence="1" id="KW-0732">Signal</keyword>
<proteinExistence type="predicted"/>
<accession>A0A937CZN0</accession>
<comment type="caution">
    <text evidence="2">The sequence shown here is derived from an EMBL/GenBank/DDBJ whole genome shotgun (WGS) entry which is preliminary data.</text>
</comment>
<keyword evidence="3" id="KW-1185">Reference proteome</keyword>
<sequence length="76" mass="8564">MRVLTLAAFALALMVSPEASAQQQRGISVDKEAQKAACRRDARLIYRTGNRTPDDLRKKMMDARKEHVQKCMMQAG</sequence>
<feature type="signal peptide" evidence="1">
    <location>
        <begin position="1"/>
        <end position="21"/>
    </location>
</feature>
<protein>
    <submittedName>
        <fullName evidence="2">Uncharacterized protein</fullName>
    </submittedName>
</protein>
<evidence type="ECO:0000256" key="1">
    <source>
        <dbReference type="SAM" id="SignalP"/>
    </source>
</evidence>
<evidence type="ECO:0000313" key="3">
    <source>
        <dbReference type="Proteomes" id="UP000605848"/>
    </source>
</evidence>